<evidence type="ECO:0000313" key="3">
    <source>
        <dbReference type="EMBL" id="KJV57180.1"/>
    </source>
</evidence>
<gene>
    <name evidence="3" type="ORF">OCHUTO_0193</name>
</gene>
<evidence type="ECO:0000256" key="1">
    <source>
        <dbReference type="SAM" id="Coils"/>
    </source>
</evidence>
<proteinExistence type="predicted"/>
<dbReference type="Pfam" id="PF12705">
    <property type="entry name" value="PDDEXK_1"/>
    <property type="match status" value="1"/>
</dbReference>
<protein>
    <submittedName>
        <fullName evidence="3">PD-(D/E)XK nuclease superfamily protein</fullName>
    </submittedName>
</protein>
<dbReference type="RefSeq" id="WP_045796983.1">
    <property type="nucleotide sequence ID" value="NZ_LANP01000003.1"/>
</dbReference>
<dbReference type="InterPro" id="IPR027417">
    <property type="entry name" value="P-loop_NTPase"/>
</dbReference>
<dbReference type="InterPro" id="IPR038726">
    <property type="entry name" value="PDDEXK_AddAB-type"/>
</dbReference>
<evidence type="ECO:0000313" key="4">
    <source>
        <dbReference type="Proteomes" id="UP000033616"/>
    </source>
</evidence>
<evidence type="ECO:0000259" key="2">
    <source>
        <dbReference type="Pfam" id="PF12705"/>
    </source>
</evidence>
<organism evidence="3 4">
    <name type="scientific">Orientia chuto str. Dubai</name>
    <dbReference type="NCBI Taxonomy" id="1359168"/>
    <lineage>
        <taxon>Bacteria</taxon>
        <taxon>Pseudomonadati</taxon>
        <taxon>Pseudomonadota</taxon>
        <taxon>Alphaproteobacteria</taxon>
        <taxon>Rickettsiales</taxon>
        <taxon>Rickettsiaceae</taxon>
        <taxon>Rickettsieae</taxon>
        <taxon>Orientia</taxon>
    </lineage>
</organism>
<feature type="coiled-coil region" evidence="1">
    <location>
        <begin position="119"/>
        <end position="146"/>
    </location>
</feature>
<dbReference type="OrthoDB" id="9780606at2"/>
<name>A0A0F3MN70_9RICK</name>
<dbReference type="PATRIC" id="fig|1359168.3.peg.782"/>
<dbReference type="Proteomes" id="UP000033616">
    <property type="component" value="Unassembled WGS sequence"/>
</dbReference>
<keyword evidence="4" id="KW-1185">Reference proteome</keyword>
<sequence>MSVYYVKPNDDFIFLLAKFLLKKSSLSLDKIKVILPYSQQCQELKKAIMLTAQKEAMLLPDILTLKQFITSFIATNQCSLSSCCKLSINEQKVALAKIIQQHSYYQIRLSDALKLSGKLLQLFQQLESQQINLNQLKNLVDQIDSSEYWQNTYEFLDVAYTKWSELCNTNISSKNNIFFQLQNLLKFNNNLIVVAGILPSSKLELLLFKVILSCKFSHVILPPIYLEELNYSFRNSSDSLCDFQYFLKSCNILLNDLKYLAEEVAVQVKRRPIRLSEFLDLQNSRLVSSHDDINNIPIDIEYVKVNSQYDEAKLVAAMVYSYLTKDKKILIITTTSNFTTLLTMHLSKYQIDYTNLINADIKQLLEINFILLLADFISSNFSISKFINLINTPLLTSSNSSKFEKLVFKNKFQQGELKQILLDLTTSVDDIELQKWARFVLEALDNVWIYCNSNTILCTKLITYLLQAAENLTVGKIWQLQSSKRIADVLKEIIYIAQQFGEIDIRDFSKILKELFAIIKLDCEHDYNANVTITNADSAVLLSADYIIIPEFSNDNWPGNLIQNPWLNQAIYSKLGLIEQNTYYARKQYILYAILQKAPVTLTNAKFSTAGRSTDSKFFLKLQLLAVSNPLIRIKVNDLELVNNITFNKWNNESTTTIISPRILLSSTDIVKTISATDIELLIRNPYGFYAKNILGLKPITLNSDQLKAAKFGEYIHNVIHEYTVHYQDLEENKQINCFIAIGKQLMDCYNCDVFTKTVWLTKLYQLAEEFVPFDKDRRKQGFRIFSEQLGQIPLNIDNFKLNIVAIADRIEYLQNRECYIIDFKTGIVPSKREVEQGIATQLIIESIILCHGGFKDLPSIIPNKIIYIKIASAKPLLQFTEILVNQEILNKHKLGLKKLIKNYIKEGEVFFPFEGLALKCNNYKHLARYLN</sequence>
<comment type="caution">
    <text evidence="3">The sequence shown here is derived from an EMBL/GenBank/DDBJ whole genome shotgun (WGS) entry which is preliminary data.</text>
</comment>
<accession>A0A0F3MN70</accession>
<reference evidence="3 4" key="1">
    <citation type="submission" date="2015-02" db="EMBL/GenBank/DDBJ databases">
        <title>Genome Sequencing of Rickettsiales.</title>
        <authorList>
            <person name="Daugherty S.C."/>
            <person name="Su Q."/>
            <person name="Abolude K."/>
            <person name="Beier-Sexton M."/>
            <person name="Carlyon J.A."/>
            <person name="Carter R."/>
            <person name="Day N.P."/>
            <person name="Dumler S.J."/>
            <person name="Dyachenko V."/>
            <person name="Godinez A."/>
            <person name="Kurtti T.J."/>
            <person name="Lichay M."/>
            <person name="Mullins K.E."/>
            <person name="Ott S."/>
            <person name="Pappas-Brown V."/>
            <person name="Paris D.H."/>
            <person name="Patel P."/>
            <person name="Richards A.L."/>
            <person name="Sadzewicz L."/>
            <person name="Sears K."/>
            <person name="Seidman D."/>
            <person name="Sengamalay N."/>
            <person name="Stenos J."/>
            <person name="Tallon L.J."/>
            <person name="Vincent G."/>
            <person name="Fraser C.M."/>
            <person name="Munderloh U."/>
            <person name="Dunning-Hotopp J.C."/>
        </authorList>
    </citation>
    <scope>NUCLEOTIDE SEQUENCE [LARGE SCALE GENOMIC DNA]</scope>
    <source>
        <strain evidence="3 4">Fuller</strain>
    </source>
</reference>
<dbReference type="EMBL" id="LANP01000003">
    <property type="protein sequence ID" value="KJV57180.1"/>
    <property type="molecule type" value="Genomic_DNA"/>
</dbReference>
<feature type="domain" description="PD-(D/E)XK endonuclease-like" evidence="2">
    <location>
        <begin position="673"/>
        <end position="872"/>
    </location>
</feature>
<dbReference type="STRING" id="1359168.OCHUTO_0193"/>
<dbReference type="AlphaFoldDB" id="A0A0F3MN70"/>
<dbReference type="SUPFAM" id="SSF52540">
    <property type="entry name" value="P-loop containing nucleoside triphosphate hydrolases"/>
    <property type="match status" value="1"/>
</dbReference>
<keyword evidence="1" id="KW-0175">Coiled coil</keyword>